<name>A0A2C6M7R0_9FIRM</name>
<dbReference type="RefSeq" id="WP_099083070.1">
    <property type="nucleotide sequence ID" value="NZ_AWQQ01000054.1"/>
</dbReference>
<dbReference type="SMART" id="SM00028">
    <property type="entry name" value="TPR"/>
    <property type="match status" value="3"/>
</dbReference>
<dbReference type="InterPro" id="IPR019734">
    <property type="entry name" value="TPR_rpt"/>
</dbReference>
<organism evidence="2 3">
    <name type="scientific">Desulforamulus profundi</name>
    <dbReference type="NCBI Taxonomy" id="1383067"/>
    <lineage>
        <taxon>Bacteria</taxon>
        <taxon>Bacillati</taxon>
        <taxon>Bacillota</taxon>
        <taxon>Clostridia</taxon>
        <taxon>Eubacteriales</taxon>
        <taxon>Peptococcaceae</taxon>
        <taxon>Desulforamulus</taxon>
    </lineage>
</organism>
<reference evidence="2 3" key="1">
    <citation type="submission" date="2013-09" db="EMBL/GenBank/DDBJ databases">
        <title>Biodegradation of hydrocarbons in the deep terrestrial subsurface : characterization of a microbial consortium composed of two Desulfotomaculum species originating from a deep geological formation.</title>
        <authorList>
            <person name="Aullo T."/>
            <person name="Berlendis S."/>
            <person name="Lascourreges J.-F."/>
            <person name="Dessort D."/>
            <person name="Saint-Laurent S."/>
            <person name="Schraauwers B."/>
            <person name="Mas J."/>
            <person name="Magot M."/>
            <person name="Ranchou-Peyruse A."/>
        </authorList>
    </citation>
    <scope>NUCLEOTIDE SEQUENCE [LARGE SCALE GENOMIC DNA]</scope>
    <source>
        <strain evidence="2 3">Bs107</strain>
    </source>
</reference>
<dbReference type="SUPFAM" id="SSF53448">
    <property type="entry name" value="Nucleotide-diphospho-sugar transferases"/>
    <property type="match status" value="1"/>
</dbReference>
<gene>
    <name evidence="2" type="ORF">P378_10620</name>
</gene>
<dbReference type="Gene3D" id="1.25.40.10">
    <property type="entry name" value="Tetratricopeptide repeat domain"/>
    <property type="match status" value="1"/>
</dbReference>
<dbReference type="CDD" id="cd02511">
    <property type="entry name" value="Beta4Glucosyltransferase"/>
    <property type="match status" value="1"/>
</dbReference>
<evidence type="ECO:0000259" key="1">
    <source>
        <dbReference type="Pfam" id="PF00535"/>
    </source>
</evidence>
<dbReference type="Pfam" id="PF13181">
    <property type="entry name" value="TPR_8"/>
    <property type="match status" value="1"/>
</dbReference>
<dbReference type="PANTHER" id="PTHR43630">
    <property type="entry name" value="POLY-BETA-1,6-N-ACETYL-D-GLUCOSAMINE SYNTHASE"/>
    <property type="match status" value="1"/>
</dbReference>
<proteinExistence type="predicted"/>
<dbReference type="PANTHER" id="PTHR43630:SF2">
    <property type="entry name" value="GLYCOSYLTRANSFERASE"/>
    <property type="match status" value="1"/>
</dbReference>
<dbReference type="EMBL" id="AWQQ01000054">
    <property type="protein sequence ID" value="PHJ38277.1"/>
    <property type="molecule type" value="Genomic_DNA"/>
</dbReference>
<protein>
    <submittedName>
        <fullName evidence="2">Glycosyl transferase</fullName>
    </submittedName>
</protein>
<dbReference type="SUPFAM" id="SSF48452">
    <property type="entry name" value="TPR-like"/>
    <property type="match status" value="1"/>
</dbReference>
<evidence type="ECO:0000313" key="3">
    <source>
        <dbReference type="Proteomes" id="UP000222564"/>
    </source>
</evidence>
<feature type="domain" description="Glycosyltransferase 2-like" evidence="1">
    <location>
        <begin position="8"/>
        <end position="120"/>
    </location>
</feature>
<dbReference type="OrthoDB" id="9815923at2"/>
<dbReference type="Proteomes" id="UP000222564">
    <property type="component" value="Unassembled WGS sequence"/>
</dbReference>
<accession>A0A2C6M7R0</accession>
<dbReference type="AlphaFoldDB" id="A0A2C6M7R0"/>
<dbReference type="InterPro" id="IPR011990">
    <property type="entry name" value="TPR-like_helical_dom_sf"/>
</dbReference>
<sequence length="584" mass="66880">MNNTVTLAMIVKNEAGNLGDCLESVKDQVDEIVIVDTGSTDNTLEIAGRYTDKIYTYPWQGDFSAARNYAIARSGGQWILYLDADERLFCEPGQLKKTVIKDDQIEAYLLPLDYPINESTGEYNRFLVLRLFKNTKDYYFAGRIHEQVIIHKNEAVGFTQDIIIKHQAVSPKERNRKRGRNLTALKEACAAEPQNFFLQYYLGIEWLGLGKPAQALPFLESAYRNITDNHLHFRMPALRYLLTCLNALEKFDDTICLGQEAALRYPQYTDIYYLTGIALEEKAEYKLAVKWFEEAVKCGVPPVLYTHMQGAGSFLAYYHMGYCCQNMGRPDVAQTCYEQALHVNKSYYYPATSLFLLMLTHHGPRFTFDYFNEKGYLNHTPIALSIAELFFSYGYPGLAKKCLEGSEVSRHMTEEILFHLGRYRIYSENFQEGLICLDRIPGDSQFSNMAVTHRSVALLLTGCLKECRNLALTMWKNKQLRPTSRVLLGLCRFMQQGGMAIQGMQGNEEELVQCSLHLLDLCYHYLPDRPGDACKNLERLISHLETLLITSPKGIQKLEQFYQDKMNAVRELFDYKFQTGGVGV</sequence>
<dbReference type="InterPro" id="IPR029044">
    <property type="entry name" value="Nucleotide-diphossugar_trans"/>
</dbReference>
<dbReference type="Gene3D" id="3.90.550.10">
    <property type="entry name" value="Spore Coat Polysaccharide Biosynthesis Protein SpsA, Chain A"/>
    <property type="match status" value="1"/>
</dbReference>
<evidence type="ECO:0000313" key="2">
    <source>
        <dbReference type="EMBL" id="PHJ38277.1"/>
    </source>
</evidence>
<keyword evidence="2" id="KW-0808">Transferase</keyword>
<dbReference type="Pfam" id="PF00535">
    <property type="entry name" value="Glycos_transf_2"/>
    <property type="match status" value="1"/>
</dbReference>
<dbReference type="GO" id="GO:0016740">
    <property type="term" value="F:transferase activity"/>
    <property type="evidence" value="ECO:0007669"/>
    <property type="project" value="UniProtKB-KW"/>
</dbReference>
<comment type="caution">
    <text evidence="2">The sequence shown here is derived from an EMBL/GenBank/DDBJ whole genome shotgun (WGS) entry which is preliminary data.</text>
</comment>
<dbReference type="InterPro" id="IPR001173">
    <property type="entry name" value="Glyco_trans_2-like"/>
</dbReference>
<keyword evidence="3" id="KW-1185">Reference proteome</keyword>